<dbReference type="RefSeq" id="WP_117432529.1">
    <property type="nucleotide sequence ID" value="NZ_BQLC01000075.1"/>
</dbReference>
<evidence type="ECO:0000256" key="5">
    <source>
        <dbReference type="ARBA" id="ARBA00022729"/>
    </source>
</evidence>
<dbReference type="Proteomes" id="UP000257451">
    <property type="component" value="Unassembled WGS sequence"/>
</dbReference>
<evidence type="ECO:0000256" key="6">
    <source>
        <dbReference type="ARBA" id="ARBA00023315"/>
    </source>
</evidence>
<comment type="similarity">
    <text evidence="2">Belongs to the mycobacterial A85 antigen family.</text>
</comment>
<evidence type="ECO:0000256" key="2">
    <source>
        <dbReference type="ARBA" id="ARBA00005874"/>
    </source>
</evidence>
<keyword evidence="4 7" id="KW-0808">Transferase</keyword>
<keyword evidence="3" id="KW-0964">Secreted</keyword>
<dbReference type="GO" id="GO:0035375">
    <property type="term" value="F:zymogen binding"/>
    <property type="evidence" value="ECO:0007669"/>
    <property type="project" value="UniProtKB-ARBA"/>
</dbReference>
<dbReference type="AlphaFoldDB" id="A0A3E2MUL4"/>
<comment type="caution">
    <text evidence="7">The sequence shown here is derived from an EMBL/GenBank/DDBJ whole genome shotgun (WGS) entry which is preliminary data.</text>
</comment>
<dbReference type="InterPro" id="IPR000801">
    <property type="entry name" value="Esterase-like"/>
</dbReference>
<dbReference type="PANTHER" id="PTHR48098:SF1">
    <property type="entry name" value="DIACYLGLYCEROL ACYLTRANSFERASE_MYCOLYLTRANSFERASE AG85A"/>
    <property type="match status" value="1"/>
</dbReference>
<dbReference type="FunFam" id="3.40.50.1820:FF:000086">
    <property type="entry name" value="Diacylglycerol acyltransferase/mycolyltransferase Ag85C"/>
    <property type="match status" value="1"/>
</dbReference>
<evidence type="ECO:0000256" key="3">
    <source>
        <dbReference type="ARBA" id="ARBA00022525"/>
    </source>
</evidence>
<dbReference type="EC" id="2.3.1.122" evidence="7"/>
<sequence length="331" mass="35689">MLRYISAEMDAAKPAGISRARRLTWMSAAALLVLLVVLSSTSATSSAWSRHGQPIEYLTVPSPAMHRQVKVEFQRGGPHAVYLLDGMLARDDYNGWDINTPVFDWFDQSGLSVVMPTGGMASFYSNWYRPAVGNGGTWTYKWETFLTEELPAWLENNKGVSQMANAVVGASMAGSASLILAARHPSNFVYASSMSGFLNLSAGKWPSLVSVAQLGAGGFHSDAMWGPAEDPAWAQNDPTVNAAKLVANNTRIWVYSGNGTPSAELGGDKPGASLLENATRVSNKAFQSKYKAAGGYNGVFNFPDNGLHTWQYWGAQLQAMLPDLRRVLGAG</sequence>
<dbReference type="InterPro" id="IPR029058">
    <property type="entry name" value="AB_hydrolase_fold"/>
</dbReference>
<protein>
    <submittedName>
        <fullName evidence="7">Diacylglycerol acyltransferase/mycolyltransferase Ag85B</fullName>
        <ecNumber evidence="7">2.3.1.122</ecNumber>
    </submittedName>
</protein>
<evidence type="ECO:0000313" key="8">
    <source>
        <dbReference type="Proteomes" id="UP000257451"/>
    </source>
</evidence>
<comment type="subcellular location">
    <subcellularLocation>
        <location evidence="1">Secreted</location>
    </subcellularLocation>
</comment>
<reference evidence="7 8" key="1">
    <citation type="journal article" date="2018" name="Sci. Rep.">
        <title>Extensive genomic diversity among Mycobacterium marinum strains revealed by whole genome sequencing.</title>
        <authorList>
            <person name="Das S."/>
            <person name="Pettersson B.M."/>
            <person name="Behra P.R."/>
            <person name="Mallick A."/>
            <person name="Cheramie M."/>
            <person name="Ramesh M."/>
            <person name="Shirreff L."/>
            <person name="DuCote T."/>
            <person name="Dasgupta S."/>
            <person name="Ennis D.G."/>
            <person name="Kirsebom L.A."/>
        </authorList>
    </citation>
    <scope>NUCLEOTIDE SEQUENCE [LARGE SCALE GENOMIC DNA]</scope>
    <source>
        <strain evidence="7 8">Davis1</strain>
    </source>
</reference>
<keyword evidence="6 7" id="KW-0012">Acyltransferase</keyword>
<dbReference type="SUPFAM" id="SSF53474">
    <property type="entry name" value="alpha/beta-Hydrolases"/>
    <property type="match status" value="1"/>
</dbReference>
<dbReference type="EMBL" id="PEDF01000098">
    <property type="protein sequence ID" value="RFZ39954.1"/>
    <property type="molecule type" value="Genomic_DNA"/>
</dbReference>
<dbReference type="InterPro" id="IPR050583">
    <property type="entry name" value="Mycobacterial_A85_antigen"/>
</dbReference>
<dbReference type="GO" id="GO:0005576">
    <property type="term" value="C:extracellular region"/>
    <property type="evidence" value="ECO:0007669"/>
    <property type="project" value="UniProtKB-SubCell"/>
</dbReference>
<dbReference type="GO" id="GO:0050348">
    <property type="term" value="F:trehalose O-mycolyltransferase activity"/>
    <property type="evidence" value="ECO:0007669"/>
    <property type="project" value="UniProtKB-EC"/>
</dbReference>
<evidence type="ECO:0000256" key="1">
    <source>
        <dbReference type="ARBA" id="ARBA00004613"/>
    </source>
</evidence>
<organism evidence="7 8">
    <name type="scientific">Mycobacterium marinum</name>
    <dbReference type="NCBI Taxonomy" id="1781"/>
    <lineage>
        <taxon>Bacteria</taxon>
        <taxon>Bacillati</taxon>
        <taxon>Actinomycetota</taxon>
        <taxon>Actinomycetes</taxon>
        <taxon>Mycobacteriales</taxon>
        <taxon>Mycobacteriaceae</taxon>
        <taxon>Mycobacterium</taxon>
        <taxon>Mycobacterium ulcerans group</taxon>
    </lineage>
</organism>
<gene>
    <name evidence="7" type="primary">fbpB_1</name>
    <name evidence="7" type="ORF">DAVIS_03167</name>
</gene>
<dbReference type="Gene3D" id="3.40.50.1820">
    <property type="entry name" value="alpha/beta hydrolase"/>
    <property type="match status" value="1"/>
</dbReference>
<dbReference type="Pfam" id="PF00756">
    <property type="entry name" value="Esterase"/>
    <property type="match status" value="1"/>
</dbReference>
<proteinExistence type="inferred from homology"/>
<dbReference type="PANTHER" id="PTHR48098">
    <property type="entry name" value="ENTEROCHELIN ESTERASE-RELATED"/>
    <property type="match status" value="1"/>
</dbReference>
<keyword evidence="5" id="KW-0732">Signal</keyword>
<evidence type="ECO:0000313" key="7">
    <source>
        <dbReference type="EMBL" id="RFZ39954.1"/>
    </source>
</evidence>
<name>A0A3E2MUL4_MYCMR</name>
<evidence type="ECO:0000256" key="4">
    <source>
        <dbReference type="ARBA" id="ARBA00022679"/>
    </source>
</evidence>
<accession>A0A3E2MUL4</accession>